<gene>
    <name evidence="9" type="ORF">B9Z19DRAFT_1075965</name>
</gene>
<comment type="caution">
    <text evidence="9">The sequence shown here is derived from an EMBL/GenBank/DDBJ whole genome shotgun (WGS) entry which is preliminary data.</text>
</comment>
<dbReference type="UniPathway" id="UPA00262">
    <property type="reaction ID" value="UER00222"/>
</dbReference>
<accession>A0A2T7A2N2</accession>
<dbReference type="PANTHER" id="PTHR35330">
    <property type="entry name" value="SIROHEME BIOSYNTHESIS PROTEIN MET8"/>
    <property type="match status" value="1"/>
</dbReference>
<dbReference type="Gene3D" id="1.10.3280.10">
    <property type="entry name" value="Siroheme synthase, domain 3"/>
    <property type="match status" value="1"/>
</dbReference>
<keyword evidence="3" id="KW-0560">Oxidoreductase</keyword>
<dbReference type="EMBL" id="NESQ01000035">
    <property type="protein sequence ID" value="PUU82003.1"/>
    <property type="molecule type" value="Genomic_DNA"/>
</dbReference>
<dbReference type="SUPFAM" id="SSF75615">
    <property type="entry name" value="Siroheme synthase middle domains-like"/>
    <property type="match status" value="1"/>
</dbReference>
<feature type="domain" description="Siroheme biosynthesis protein Met8 C-terminal" evidence="7">
    <location>
        <begin position="172"/>
        <end position="238"/>
    </location>
</feature>
<dbReference type="Pfam" id="PF13241">
    <property type="entry name" value="NAD_binding_7"/>
    <property type="match status" value="1"/>
</dbReference>
<evidence type="ECO:0000256" key="6">
    <source>
        <dbReference type="ARBA" id="ARBA00047561"/>
    </source>
</evidence>
<dbReference type="SUPFAM" id="SSF51735">
    <property type="entry name" value="NAD(P)-binding Rossmann-fold domains"/>
    <property type="match status" value="1"/>
</dbReference>
<name>A0A2T7A2N2_TUBBO</name>
<dbReference type="InterPro" id="IPR006367">
    <property type="entry name" value="Sirohaem_synthase_N"/>
</dbReference>
<keyword evidence="10" id="KW-1185">Reference proteome</keyword>
<evidence type="ECO:0000256" key="1">
    <source>
        <dbReference type="ARBA" id="ARBA00005010"/>
    </source>
</evidence>
<dbReference type="NCBIfam" id="TIGR01470">
    <property type="entry name" value="cysG_Nterm"/>
    <property type="match status" value="1"/>
</dbReference>
<dbReference type="AlphaFoldDB" id="A0A2T7A2N2"/>
<evidence type="ECO:0000259" key="8">
    <source>
        <dbReference type="Pfam" id="PF14824"/>
    </source>
</evidence>
<proteinExistence type="predicted"/>
<evidence type="ECO:0000256" key="4">
    <source>
        <dbReference type="ARBA" id="ARBA00023027"/>
    </source>
</evidence>
<dbReference type="OrthoDB" id="1721126at2759"/>
<dbReference type="Pfam" id="PF14823">
    <property type="entry name" value="Sirohm_synth_C"/>
    <property type="match status" value="1"/>
</dbReference>
<dbReference type="InterPro" id="IPR028161">
    <property type="entry name" value="Met8-like"/>
</dbReference>
<dbReference type="EC" id="1.3.1.76" evidence="2"/>
<dbReference type="Gene3D" id="3.40.50.720">
    <property type="entry name" value="NAD(P)-binding Rossmann-like Domain"/>
    <property type="match status" value="1"/>
</dbReference>
<protein>
    <recommendedName>
        <fullName evidence="2">precorrin-2 dehydrogenase</fullName>
        <ecNumber evidence="2">1.3.1.76</ecNumber>
    </recommendedName>
</protein>
<dbReference type="Pfam" id="PF14824">
    <property type="entry name" value="Sirohm_synth_M"/>
    <property type="match status" value="1"/>
</dbReference>
<keyword evidence="5" id="KW-0627">Porphyrin biosynthesis</keyword>
<dbReference type="Proteomes" id="UP000244722">
    <property type="component" value="Unassembled WGS sequence"/>
</dbReference>
<dbReference type="GO" id="GO:0019354">
    <property type="term" value="P:siroheme biosynthetic process"/>
    <property type="evidence" value="ECO:0007669"/>
    <property type="project" value="UniProtKB-UniPathway"/>
</dbReference>
<comment type="catalytic activity">
    <reaction evidence="6">
        <text>precorrin-2 + NAD(+) = sirohydrochlorin + NADH + 2 H(+)</text>
        <dbReference type="Rhea" id="RHEA:15613"/>
        <dbReference type="ChEBI" id="CHEBI:15378"/>
        <dbReference type="ChEBI" id="CHEBI:57540"/>
        <dbReference type="ChEBI" id="CHEBI:57945"/>
        <dbReference type="ChEBI" id="CHEBI:58351"/>
        <dbReference type="ChEBI" id="CHEBI:58827"/>
        <dbReference type="EC" id="1.3.1.76"/>
    </reaction>
</comment>
<comment type="pathway">
    <text evidence="1">Porphyrin-containing compound metabolism; siroheme biosynthesis; sirohydrochlorin from precorrin-2: step 1/1.</text>
</comment>
<dbReference type="STRING" id="42251.A0A2T7A2N2"/>
<evidence type="ECO:0000256" key="2">
    <source>
        <dbReference type="ARBA" id="ARBA00012400"/>
    </source>
</evidence>
<dbReference type="InterPro" id="IPR036291">
    <property type="entry name" value="NAD(P)-bd_dom_sf"/>
</dbReference>
<dbReference type="GO" id="GO:0004325">
    <property type="term" value="F:ferrochelatase activity"/>
    <property type="evidence" value="ECO:0007669"/>
    <property type="project" value="InterPro"/>
</dbReference>
<evidence type="ECO:0000256" key="5">
    <source>
        <dbReference type="ARBA" id="ARBA00023244"/>
    </source>
</evidence>
<dbReference type="PANTHER" id="PTHR35330:SF1">
    <property type="entry name" value="SIROHEME BIOSYNTHESIS PROTEIN MET8"/>
    <property type="match status" value="1"/>
</dbReference>
<dbReference type="InterPro" id="IPR028162">
    <property type="entry name" value="Met8_C"/>
</dbReference>
<dbReference type="GO" id="GO:0043115">
    <property type="term" value="F:precorrin-2 dehydrogenase activity"/>
    <property type="evidence" value="ECO:0007669"/>
    <property type="project" value="UniProtKB-EC"/>
</dbReference>
<evidence type="ECO:0000256" key="3">
    <source>
        <dbReference type="ARBA" id="ARBA00023002"/>
    </source>
</evidence>
<keyword evidence="4" id="KW-0520">NAD</keyword>
<evidence type="ECO:0000313" key="10">
    <source>
        <dbReference type="Proteomes" id="UP000244722"/>
    </source>
</evidence>
<evidence type="ECO:0000313" key="9">
    <source>
        <dbReference type="EMBL" id="PUU82003.1"/>
    </source>
</evidence>
<dbReference type="InterPro" id="IPR028281">
    <property type="entry name" value="Sirohaem_synthase_central"/>
</dbReference>
<reference evidence="9 10" key="1">
    <citation type="submission" date="2017-04" db="EMBL/GenBank/DDBJ databases">
        <title>Draft genome sequence of Tuber borchii Vittad., a whitish edible truffle.</title>
        <authorList>
            <consortium name="DOE Joint Genome Institute"/>
            <person name="Murat C."/>
            <person name="Kuo A."/>
            <person name="Barry K.W."/>
            <person name="Clum A."/>
            <person name="Dockter R.B."/>
            <person name="Fauchery L."/>
            <person name="Iotti M."/>
            <person name="Kohler A."/>
            <person name="Labutti K."/>
            <person name="Lindquist E.A."/>
            <person name="Lipzen A."/>
            <person name="Ohm R.A."/>
            <person name="Wang M."/>
            <person name="Grigoriev I.V."/>
            <person name="Zambonelli A."/>
            <person name="Martin F.M."/>
        </authorList>
    </citation>
    <scope>NUCLEOTIDE SEQUENCE [LARGE SCALE GENOMIC DNA]</scope>
    <source>
        <strain evidence="9 10">Tbo3840</strain>
    </source>
</reference>
<organism evidence="9 10">
    <name type="scientific">Tuber borchii</name>
    <name type="common">White truffle</name>
    <dbReference type="NCBI Taxonomy" id="42251"/>
    <lineage>
        <taxon>Eukaryota</taxon>
        <taxon>Fungi</taxon>
        <taxon>Dikarya</taxon>
        <taxon>Ascomycota</taxon>
        <taxon>Pezizomycotina</taxon>
        <taxon>Pezizomycetes</taxon>
        <taxon>Pezizales</taxon>
        <taxon>Tuberaceae</taxon>
        <taxon>Tuber</taxon>
    </lineage>
</organism>
<sequence length="268" mass="29982">MPYTNPTMVISDNEFPPVQGGGSLLLAWQVRNRKVLVIGGGNVAAGRILNLLNADAKVTVITPSIGLHPEVHHRILKRQVTHIDRNFRPSDLEDPDITMVLTAIDDPQTSTQIYTLCKQKRIPVNVADVPPECDFYFGSVHRDGPLQVMVSTNGNGPKLANIVRKQIAETLPTNLGEAIVKVGSLRKKLRKVASASSEGPKRMEWMTRVCETWSLEELCDMDEDDMENLLSHYAENKVMTYKELRGIPPPSEEREVFEEAFDGSFGWF</sequence>
<evidence type="ECO:0000259" key="7">
    <source>
        <dbReference type="Pfam" id="PF14823"/>
    </source>
</evidence>
<feature type="domain" description="Siroheme synthase central" evidence="8">
    <location>
        <begin position="143"/>
        <end position="169"/>
    </location>
</feature>